<gene>
    <name evidence="9" type="ORF">J2X19_004232</name>
</gene>
<evidence type="ECO:0000256" key="7">
    <source>
        <dbReference type="ARBA" id="ARBA00023225"/>
    </source>
</evidence>
<comment type="function">
    <text evidence="1">Needed for flagellar regrowth and assembly.</text>
</comment>
<proteinExistence type="inferred from homology"/>
<evidence type="ECO:0000256" key="3">
    <source>
        <dbReference type="ARBA" id="ARBA00016507"/>
    </source>
</evidence>
<evidence type="ECO:0000313" key="10">
    <source>
        <dbReference type="Proteomes" id="UP001180487"/>
    </source>
</evidence>
<keyword evidence="9" id="KW-0282">Flagellum</keyword>
<feature type="domain" description="Flagellar assembly protein FliH/Type III secretion system HrpE" evidence="8">
    <location>
        <begin position="94"/>
        <end position="217"/>
    </location>
</feature>
<organism evidence="9 10">
    <name type="scientific">Rhodoferax ferrireducens</name>
    <dbReference type="NCBI Taxonomy" id="192843"/>
    <lineage>
        <taxon>Bacteria</taxon>
        <taxon>Pseudomonadati</taxon>
        <taxon>Pseudomonadota</taxon>
        <taxon>Betaproteobacteria</taxon>
        <taxon>Burkholderiales</taxon>
        <taxon>Comamonadaceae</taxon>
        <taxon>Rhodoferax</taxon>
    </lineage>
</organism>
<keyword evidence="4" id="KW-0813">Transport</keyword>
<reference evidence="9 10" key="1">
    <citation type="submission" date="2023-07" db="EMBL/GenBank/DDBJ databases">
        <title>Sorghum-associated microbial communities from plants grown in Nebraska, USA.</title>
        <authorList>
            <person name="Schachtman D."/>
        </authorList>
    </citation>
    <scope>NUCLEOTIDE SEQUENCE [LARGE SCALE GENOMIC DNA]</scope>
    <source>
        <strain evidence="9 10">BE313</strain>
    </source>
</reference>
<keyword evidence="7" id="KW-1006">Bacterial flagellum protein export</keyword>
<keyword evidence="9" id="KW-0966">Cell projection</keyword>
<comment type="similarity">
    <text evidence="2">Belongs to the FliH family.</text>
</comment>
<name>A0ABU2CE03_9BURK</name>
<evidence type="ECO:0000313" key="9">
    <source>
        <dbReference type="EMBL" id="MDR7379536.1"/>
    </source>
</evidence>
<dbReference type="InterPro" id="IPR018035">
    <property type="entry name" value="Flagellar_FliH/T3SS_HrpE"/>
</dbReference>
<dbReference type="InterPro" id="IPR051472">
    <property type="entry name" value="T3SS_Stator/FliH"/>
</dbReference>
<evidence type="ECO:0000256" key="2">
    <source>
        <dbReference type="ARBA" id="ARBA00006602"/>
    </source>
</evidence>
<dbReference type="EMBL" id="JAVDXT010000005">
    <property type="protein sequence ID" value="MDR7379536.1"/>
    <property type="molecule type" value="Genomic_DNA"/>
</dbReference>
<keyword evidence="5" id="KW-1005">Bacterial flagellum biogenesis</keyword>
<dbReference type="Proteomes" id="UP001180487">
    <property type="component" value="Unassembled WGS sequence"/>
</dbReference>
<protein>
    <recommendedName>
        <fullName evidence="3">Flagellar assembly protein FliH</fullName>
    </recommendedName>
</protein>
<accession>A0ABU2CE03</accession>
<evidence type="ECO:0000256" key="5">
    <source>
        <dbReference type="ARBA" id="ARBA00022795"/>
    </source>
</evidence>
<dbReference type="SUPFAM" id="SSF160527">
    <property type="entry name" value="V-type ATPase subunit E-like"/>
    <property type="match status" value="1"/>
</dbReference>
<dbReference type="PANTHER" id="PTHR34982:SF1">
    <property type="entry name" value="FLAGELLAR ASSEMBLY PROTEIN FLIH"/>
    <property type="match status" value="1"/>
</dbReference>
<keyword evidence="9" id="KW-0969">Cilium</keyword>
<dbReference type="PANTHER" id="PTHR34982">
    <property type="entry name" value="YOP PROTEINS TRANSLOCATION PROTEIN L"/>
    <property type="match status" value="1"/>
</dbReference>
<keyword evidence="6" id="KW-0653">Protein transport</keyword>
<evidence type="ECO:0000256" key="6">
    <source>
        <dbReference type="ARBA" id="ARBA00022927"/>
    </source>
</evidence>
<evidence type="ECO:0000256" key="1">
    <source>
        <dbReference type="ARBA" id="ARBA00003041"/>
    </source>
</evidence>
<evidence type="ECO:0000256" key="4">
    <source>
        <dbReference type="ARBA" id="ARBA00022448"/>
    </source>
</evidence>
<dbReference type="RefSeq" id="WP_310376266.1">
    <property type="nucleotide sequence ID" value="NZ_JAVDXT010000005.1"/>
</dbReference>
<sequence>MTASSKARTHSRFIRSEELGVVSEWQFGSVGPPALVVEQLPEPEPEPEEPEQVRLDRAWEDGHAAGYAQGHTEAMNEGNQRLDAFVQGQGVETARALAQILSGMQERLTQAEQDIAQQVLALACSLARQVVRRELAIDKTALEPVIREALGMLVMDGKRAIVKLHPLDLEVLREPLQEAFPSPTLTWLADDAVERGGCFVESGGTVIDGTLSKRWERAVANLGLTSAWTDVDDGA</sequence>
<comment type="caution">
    <text evidence="9">The sequence shown here is derived from an EMBL/GenBank/DDBJ whole genome shotgun (WGS) entry which is preliminary data.</text>
</comment>
<dbReference type="Pfam" id="PF02108">
    <property type="entry name" value="FliH"/>
    <property type="match status" value="1"/>
</dbReference>
<keyword evidence="10" id="KW-1185">Reference proteome</keyword>
<evidence type="ECO:0000259" key="8">
    <source>
        <dbReference type="Pfam" id="PF02108"/>
    </source>
</evidence>